<dbReference type="EMBL" id="AOPY01001383">
    <property type="protein sequence ID" value="EPJ40252.1"/>
    <property type="molecule type" value="Genomic_DNA"/>
</dbReference>
<feature type="region of interest" description="Disordered" evidence="1">
    <location>
        <begin position="1"/>
        <end position="24"/>
    </location>
</feature>
<evidence type="ECO:0000313" key="3">
    <source>
        <dbReference type="Proteomes" id="UP000015001"/>
    </source>
</evidence>
<dbReference type="AlphaFoldDB" id="S4N110"/>
<organism evidence="2 3">
    <name type="scientific">Streptomyces afghaniensis 772</name>
    <dbReference type="NCBI Taxonomy" id="1283301"/>
    <lineage>
        <taxon>Bacteria</taxon>
        <taxon>Bacillati</taxon>
        <taxon>Actinomycetota</taxon>
        <taxon>Actinomycetes</taxon>
        <taxon>Kitasatosporales</taxon>
        <taxon>Streptomycetaceae</taxon>
        <taxon>Streptomyces</taxon>
    </lineage>
</organism>
<sequence>MANEGTRQAGRIPGSTPARDALDVPMARETALALALDLSRRSTPADGGFS</sequence>
<keyword evidence="3" id="KW-1185">Reference proteome</keyword>
<protein>
    <submittedName>
        <fullName evidence="2">Uncharacterized protein</fullName>
    </submittedName>
</protein>
<evidence type="ECO:0000313" key="2">
    <source>
        <dbReference type="EMBL" id="EPJ40252.1"/>
    </source>
</evidence>
<accession>S4N110</accession>
<gene>
    <name evidence="2" type="ORF">STAFG_2683</name>
</gene>
<reference evidence="2 3" key="1">
    <citation type="submission" date="2013-02" db="EMBL/GenBank/DDBJ databases">
        <title>Draft Genome Sequence of Streptomyces afghaniensis, Which Produces Compounds of the Julimycin B-Complex.</title>
        <authorList>
            <person name="Gruening B.A."/>
            <person name="Praeg A."/>
            <person name="Erxleben A."/>
            <person name="Guenther S."/>
            <person name="Fiedler H.-P."/>
            <person name="Goodfellow M."/>
            <person name="Mueller M."/>
        </authorList>
    </citation>
    <scope>NUCLEOTIDE SEQUENCE [LARGE SCALE GENOMIC DNA]</scope>
    <source>
        <strain evidence="2 3">772</strain>
    </source>
</reference>
<dbReference type="HOGENOM" id="CLU_3122972_0_0_11"/>
<dbReference type="Proteomes" id="UP000015001">
    <property type="component" value="Unassembled WGS sequence"/>
</dbReference>
<evidence type="ECO:0000256" key="1">
    <source>
        <dbReference type="SAM" id="MobiDB-lite"/>
    </source>
</evidence>
<dbReference type="PATRIC" id="fig|1283301.3.peg.2658"/>
<name>S4N110_9ACTN</name>
<comment type="caution">
    <text evidence="2">The sequence shown here is derived from an EMBL/GenBank/DDBJ whole genome shotgun (WGS) entry which is preliminary data.</text>
</comment>
<proteinExistence type="predicted"/>